<gene>
    <name evidence="2" type="primary">lpxD_1</name>
    <name evidence="2" type="ORF">BSF38_03006</name>
</gene>
<dbReference type="SUPFAM" id="SSF51161">
    <property type="entry name" value="Trimeric LpxA-like enzymes"/>
    <property type="match status" value="2"/>
</dbReference>
<reference evidence="3" key="1">
    <citation type="submission" date="2016-12" db="EMBL/GenBank/DDBJ databases">
        <title>Comparative genomics of four Isosphaeraceae planctomycetes: a common pool of plasmids and glycoside hydrolase genes.</title>
        <authorList>
            <person name="Ivanova A."/>
        </authorList>
    </citation>
    <scope>NUCLEOTIDE SEQUENCE [LARGE SCALE GENOMIC DNA]</scope>
    <source>
        <strain evidence="3">PX4</strain>
    </source>
</reference>
<dbReference type="EMBL" id="CP019082">
    <property type="protein sequence ID" value="APW61491.1"/>
    <property type="molecule type" value="Genomic_DNA"/>
</dbReference>
<accession>A0A1U7CRD2</accession>
<dbReference type="KEGG" id="pbor:BSF38_03006"/>
<dbReference type="STRING" id="1387353.BSF38_03006"/>
<keyword evidence="2" id="KW-0808">Transferase</keyword>
<evidence type="ECO:0000313" key="2">
    <source>
        <dbReference type="EMBL" id="APW61491.1"/>
    </source>
</evidence>
<comment type="similarity">
    <text evidence="1">Belongs to the transferase hexapeptide repeat family.</text>
</comment>
<dbReference type="AlphaFoldDB" id="A0A1U7CRD2"/>
<proteinExistence type="inferred from homology"/>
<evidence type="ECO:0000256" key="1">
    <source>
        <dbReference type="ARBA" id="ARBA00007274"/>
    </source>
</evidence>
<protein>
    <submittedName>
        <fullName evidence="2">UDP-3-O-(3-hydroxymyristoyl)glucosamine N-acyltransferase</fullName>
        <ecNumber evidence="2">2.3.1.-</ecNumber>
    </submittedName>
</protein>
<dbReference type="PANTHER" id="PTHR43300">
    <property type="entry name" value="ACETYLTRANSFERASE"/>
    <property type="match status" value="1"/>
</dbReference>
<dbReference type="RefSeq" id="WP_145952142.1">
    <property type="nucleotide sequence ID" value="NZ_CP019082.1"/>
</dbReference>
<evidence type="ECO:0000313" key="3">
    <source>
        <dbReference type="Proteomes" id="UP000186309"/>
    </source>
</evidence>
<dbReference type="Proteomes" id="UP000186309">
    <property type="component" value="Chromosome"/>
</dbReference>
<organism evidence="2 3">
    <name type="scientific">Paludisphaera borealis</name>
    <dbReference type="NCBI Taxonomy" id="1387353"/>
    <lineage>
        <taxon>Bacteria</taxon>
        <taxon>Pseudomonadati</taxon>
        <taxon>Planctomycetota</taxon>
        <taxon>Planctomycetia</taxon>
        <taxon>Isosphaerales</taxon>
        <taxon>Isosphaeraceae</taxon>
        <taxon>Paludisphaera</taxon>
    </lineage>
</organism>
<dbReference type="InterPro" id="IPR011004">
    <property type="entry name" value="Trimer_LpxA-like_sf"/>
</dbReference>
<name>A0A1U7CRD2_9BACT</name>
<sequence>MSRSRDGRRRSMSLRPAGDNLETRQLLNGTWPTYISKAELRSLLNDPPGQPAVRPNTPVLPYGTPAKSATFIDPSVCVTNGYAVIISQNSFIGPYAKLNAQAGIVKIGSYTAILDNASITANPSNLHGGPAPEVLIGSQVEISYGATVTGPAVIGGYNAATKPTYVGPGAVIDGATIAPGAFVSALARVGPGVTVPAGMKVLPGANVTTDAEASDPALGKVTPVTAADQADLVKTLNANYSLGIGYATLYQGQSATGASPGVPSTVSGVNNGNLWTVTGANSQPGSPTASTAYLPPGAGPKFPTPHRPLLAQGLLGSFTSRVTGGARFTQRAASVQAALGRRNSIRADQGQPISVGSIAQTGSSVTINSPEGGSLAIGQQFSAGRGAVILGGTSAKPAVIGDDVTIGAGAVVDRSSLGSGSTVGTLAYVLNSTFPAGTNIPDGAIYINNVLVGHVSR</sequence>
<keyword evidence="2" id="KW-0012">Acyltransferase</keyword>
<dbReference type="InterPro" id="IPR050179">
    <property type="entry name" value="Trans_hexapeptide_repeat"/>
</dbReference>
<dbReference type="GO" id="GO:0016746">
    <property type="term" value="F:acyltransferase activity"/>
    <property type="evidence" value="ECO:0007669"/>
    <property type="project" value="UniProtKB-KW"/>
</dbReference>
<keyword evidence="3" id="KW-1185">Reference proteome</keyword>
<dbReference type="Gene3D" id="2.160.10.10">
    <property type="entry name" value="Hexapeptide repeat proteins"/>
    <property type="match status" value="2"/>
</dbReference>
<dbReference type="OrthoDB" id="248437at2"/>
<dbReference type="EC" id="2.3.1.-" evidence="2"/>